<keyword evidence="2" id="KW-0732">Signal</keyword>
<dbReference type="GO" id="GO:0004185">
    <property type="term" value="F:serine-type carboxypeptidase activity"/>
    <property type="evidence" value="ECO:0007669"/>
    <property type="project" value="InterPro"/>
</dbReference>
<dbReference type="FunFam" id="3.40.50.1820:FF:000072">
    <property type="entry name" value="Serine carboxypeptidase-like 19"/>
    <property type="match status" value="1"/>
</dbReference>
<dbReference type="Pfam" id="PF00450">
    <property type="entry name" value="Peptidase_S10"/>
    <property type="match status" value="1"/>
</dbReference>
<dbReference type="GO" id="GO:0006508">
    <property type="term" value="P:proteolysis"/>
    <property type="evidence" value="ECO:0007669"/>
    <property type="project" value="InterPro"/>
</dbReference>
<dbReference type="AlphaFoldDB" id="A0A1D1Y599"/>
<dbReference type="InterPro" id="IPR001563">
    <property type="entry name" value="Peptidase_S10"/>
</dbReference>
<evidence type="ECO:0000313" key="3">
    <source>
        <dbReference type="EMBL" id="JAT49817.1"/>
    </source>
</evidence>
<evidence type="ECO:0000256" key="2">
    <source>
        <dbReference type="SAM" id="SignalP"/>
    </source>
</evidence>
<keyword evidence="3" id="KW-0645">Protease</keyword>
<feature type="signal peptide" evidence="2">
    <location>
        <begin position="1"/>
        <end position="24"/>
    </location>
</feature>
<dbReference type="GO" id="GO:0019748">
    <property type="term" value="P:secondary metabolic process"/>
    <property type="evidence" value="ECO:0007669"/>
    <property type="project" value="TreeGrafter"/>
</dbReference>
<reference evidence="3" key="1">
    <citation type="submission" date="2015-07" db="EMBL/GenBank/DDBJ databases">
        <title>Transcriptome Assembly of Anthurium amnicola.</title>
        <authorList>
            <person name="Suzuki J."/>
        </authorList>
    </citation>
    <scope>NUCLEOTIDE SEQUENCE</scope>
</reference>
<dbReference type="InterPro" id="IPR029058">
    <property type="entry name" value="AB_hydrolase_fold"/>
</dbReference>
<gene>
    <name evidence="3" type="primary">SCPL18_7</name>
    <name evidence="3" type="ORF">g.117128</name>
</gene>
<keyword evidence="3" id="KW-0378">Hydrolase</keyword>
<evidence type="ECO:0000256" key="1">
    <source>
        <dbReference type="ARBA" id="ARBA00009431"/>
    </source>
</evidence>
<comment type="similarity">
    <text evidence="1">Belongs to the peptidase S10 family.</text>
</comment>
<dbReference type="Gene3D" id="3.40.50.1820">
    <property type="entry name" value="alpha/beta hydrolase"/>
    <property type="match status" value="1"/>
</dbReference>
<proteinExistence type="inferred from homology"/>
<sequence>MALPPVHVLIPVALLLMSSWSAWMLTVASRRTITHLPGFDGPLPIQFETGYVTVGESEEVNLFYYFMKSERNPAEDPVMVWLTGGPGCSALSGMVFEIGPLTFDVMASIGGGLPTLVYRPESWTKVCNIIFLDSPVGTGFSYSKTVKGYQSGDFKSSRDVHTFIRKWYVEHPEFTSNPLYIGGDSYSGITVPIVVQEVSNGIQEGVEPLLNLKGYLVGNPATDVMFDYGSVIPYAHGMGLISDELFESTRESCGGEYVIPRNAECVKYVEAVYEGFLGINTVHILEPLCFPAGPKPEQSVIMRRSLGEEARKRHLGQPSPQECR</sequence>
<dbReference type="PRINTS" id="PR00724">
    <property type="entry name" value="CRBOXYPTASEC"/>
</dbReference>
<dbReference type="EMBL" id="GDJX01018119">
    <property type="protein sequence ID" value="JAT49817.1"/>
    <property type="molecule type" value="Transcribed_RNA"/>
</dbReference>
<dbReference type="PANTHER" id="PTHR11802">
    <property type="entry name" value="SERINE PROTEASE FAMILY S10 SERINE CARBOXYPEPTIDASE"/>
    <property type="match status" value="1"/>
</dbReference>
<dbReference type="GO" id="GO:0016747">
    <property type="term" value="F:acyltransferase activity, transferring groups other than amino-acyl groups"/>
    <property type="evidence" value="ECO:0007669"/>
    <property type="project" value="TreeGrafter"/>
</dbReference>
<feature type="non-terminal residue" evidence="3">
    <location>
        <position position="324"/>
    </location>
</feature>
<organism evidence="3">
    <name type="scientific">Anthurium amnicola</name>
    <dbReference type="NCBI Taxonomy" id="1678845"/>
    <lineage>
        <taxon>Eukaryota</taxon>
        <taxon>Viridiplantae</taxon>
        <taxon>Streptophyta</taxon>
        <taxon>Embryophyta</taxon>
        <taxon>Tracheophyta</taxon>
        <taxon>Spermatophyta</taxon>
        <taxon>Magnoliopsida</taxon>
        <taxon>Liliopsida</taxon>
        <taxon>Araceae</taxon>
        <taxon>Pothoideae</taxon>
        <taxon>Potheae</taxon>
        <taxon>Anthurium</taxon>
    </lineage>
</organism>
<dbReference type="PANTHER" id="PTHR11802:SF29">
    <property type="entry name" value="SERINE CARBOXYPEPTIDASE-LIKE 19"/>
    <property type="match status" value="1"/>
</dbReference>
<dbReference type="SUPFAM" id="SSF53474">
    <property type="entry name" value="alpha/beta-Hydrolases"/>
    <property type="match status" value="1"/>
</dbReference>
<accession>A0A1D1Y599</accession>
<feature type="chain" id="PRO_5008899945" evidence="2">
    <location>
        <begin position="25"/>
        <end position="324"/>
    </location>
</feature>
<keyword evidence="3" id="KW-0121">Carboxypeptidase</keyword>
<protein>
    <submittedName>
        <fullName evidence="3">Serine carboxypeptidase-like 18</fullName>
    </submittedName>
</protein>
<name>A0A1D1Y599_9ARAE</name>